<feature type="compositionally biased region" description="Polar residues" evidence="1">
    <location>
        <begin position="1"/>
        <end position="11"/>
    </location>
</feature>
<organism evidence="2 3">
    <name type="scientific">Vespula squamosa</name>
    <name type="common">Southern yellow jacket</name>
    <name type="synonym">Wasp</name>
    <dbReference type="NCBI Taxonomy" id="30214"/>
    <lineage>
        <taxon>Eukaryota</taxon>
        <taxon>Metazoa</taxon>
        <taxon>Ecdysozoa</taxon>
        <taxon>Arthropoda</taxon>
        <taxon>Hexapoda</taxon>
        <taxon>Insecta</taxon>
        <taxon>Pterygota</taxon>
        <taxon>Neoptera</taxon>
        <taxon>Endopterygota</taxon>
        <taxon>Hymenoptera</taxon>
        <taxon>Apocrita</taxon>
        <taxon>Aculeata</taxon>
        <taxon>Vespoidea</taxon>
        <taxon>Vespidae</taxon>
        <taxon>Vespinae</taxon>
        <taxon>Vespula</taxon>
    </lineage>
</organism>
<comment type="caution">
    <text evidence="2">The sequence shown here is derived from an EMBL/GenBank/DDBJ whole genome shotgun (WGS) entry which is preliminary data.</text>
</comment>
<gene>
    <name evidence="2" type="ORF">V1478_001125</name>
</gene>
<feature type="region of interest" description="Disordered" evidence="1">
    <location>
        <begin position="1"/>
        <end position="32"/>
    </location>
</feature>
<feature type="compositionally biased region" description="Basic and acidic residues" evidence="1">
    <location>
        <begin position="14"/>
        <end position="32"/>
    </location>
</feature>
<proteinExistence type="predicted"/>
<protein>
    <submittedName>
        <fullName evidence="2">Uncharacterized protein</fullName>
    </submittedName>
</protein>
<evidence type="ECO:0000256" key="1">
    <source>
        <dbReference type="SAM" id="MobiDB-lite"/>
    </source>
</evidence>
<keyword evidence="3" id="KW-1185">Reference proteome</keyword>
<evidence type="ECO:0000313" key="2">
    <source>
        <dbReference type="EMBL" id="KAL2740984.1"/>
    </source>
</evidence>
<accession>A0ABD2C8A3</accession>
<sequence>MRFNGQRSSALTVKGKEKEKRKKEKDVEEITG</sequence>
<dbReference type="AlphaFoldDB" id="A0ABD2C8A3"/>
<name>A0ABD2C8A3_VESSQ</name>
<dbReference type="EMBL" id="JAUDFV010000020">
    <property type="protein sequence ID" value="KAL2740984.1"/>
    <property type="molecule type" value="Genomic_DNA"/>
</dbReference>
<evidence type="ECO:0000313" key="3">
    <source>
        <dbReference type="Proteomes" id="UP001607302"/>
    </source>
</evidence>
<dbReference type="Proteomes" id="UP001607302">
    <property type="component" value="Unassembled WGS sequence"/>
</dbReference>
<reference evidence="2 3" key="1">
    <citation type="journal article" date="2024" name="Ann. Entomol. Soc. Am.">
        <title>Genomic analyses of the southern and eastern yellowjacket wasps (Hymenoptera: Vespidae) reveal evolutionary signatures of social life.</title>
        <authorList>
            <person name="Catto M.A."/>
            <person name="Caine P.B."/>
            <person name="Orr S.E."/>
            <person name="Hunt B.G."/>
            <person name="Goodisman M.A.D."/>
        </authorList>
    </citation>
    <scope>NUCLEOTIDE SEQUENCE [LARGE SCALE GENOMIC DNA]</scope>
    <source>
        <strain evidence="2">233</strain>
        <tissue evidence="2">Head and thorax</tissue>
    </source>
</reference>